<evidence type="ECO:0000313" key="3">
    <source>
        <dbReference type="Proteomes" id="UP001215712"/>
    </source>
</evidence>
<protein>
    <recommendedName>
        <fullName evidence="1">Protein kinase domain-containing protein</fullName>
    </recommendedName>
</protein>
<sequence>MSSTSYGLLCKELYAQFIGEFQRSHEEAHRFAIEGTAESILDHNTLIRFFECLHPTHSSNLTQFALNGEILASRVKDKKLQKFIAILLFSTFEIGPAHQFTNKLLITESLEAESCSLPTNRLFLTELFEEEITPDQFLSKQAIFCPVMIVKGMEVPVQSLEQQRLPFIEEKLRGNGSFATVYAVKIAKGHFYDTGMNMSNKEPVELARRDFIISDSDSLEAQENHEIMRVILSLAKHENIVRSLGSIIVGSSTYSLLMPLAICDLEDYMTEHHKDKANTPQERLAVIKNARGLAGGLGFLHTQMRTREGDELVCYHMDLKPANILVYQNGNSNSRDYIWKISDFGMSRIKVRQRGQSEVRVRGFRNWFARRVKAEPQNMSAAPATMNHRFEGTYLPPESMASFPTMTTRSDVWSLGCVISVVFTFLEEGSDGLEKYSGRRSDYRKSNGYDRFFVHDKHMSSAKVHHPAVKDWHTELINKAMDRSRLEGSAVQSTLRFLEDEVFQEQKNRCYAQAVEDNLKKTCKLYDDVIVDPGEPGERLSPLDFVLENTGLHRFFSRKDEPHLSSEVKKQFLEVTDPFKGCEISPDGSVVAFWTDNTILIYTSESFLGSKDPKMRPAATWVLKNQLESRMLKSIALMEDYLVASTSGSFQYYLFGLQDGNTPSSSLENYKLNDRPDLPEIARLAISPDGATVAFALRGDEKNLFGALYYARRTSPKNCKKLDLNSLDRPTTDIVHMAFQSDDDLYWVMRPDSSLSAHSYGITLFHLSLKTDMSNSLIIESQDVDHTSNVGLFTTFSPCYPDLNTCIVVTREKKVHIQSLSRQNKMTSFQTDIKDYRVLRIMVSQKYGKILAVGRPQASHKMLLLELKWSQKESQKSRGKGVVHVEELTSLPGLVSEYAFKERLCETDEESIVLIASLTADPHRAMYRINVKPWLDPECKE</sequence>
<dbReference type="PROSITE" id="PS00108">
    <property type="entry name" value="PROTEIN_KINASE_ST"/>
    <property type="match status" value="1"/>
</dbReference>
<dbReference type="SMART" id="SM00220">
    <property type="entry name" value="S_TKc"/>
    <property type="match status" value="1"/>
</dbReference>
<dbReference type="InterPro" id="IPR011009">
    <property type="entry name" value="Kinase-like_dom_sf"/>
</dbReference>
<dbReference type="InterPro" id="IPR008271">
    <property type="entry name" value="Ser/Thr_kinase_AS"/>
</dbReference>
<dbReference type="GO" id="GO:0004674">
    <property type="term" value="F:protein serine/threonine kinase activity"/>
    <property type="evidence" value="ECO:0007669"/>
    <property type="project" value="TreeGrafter"/>
</dbReference>
<dbReference type="PANTHER" id="PTHR24359:SF1">
    <property type="entry name" value="INHIBITOR OF NUCLEAR FACTOR KAPPA-B KINASE EPSILON SUBUNIT HOMOLOG 1-RELATED"/>
    <property type="match status" value="1"/>
</dbReference>
<dbReference type="InterPro" id="IPR000719">
    <property type="entry name" value="Prot_kinase_dom"/>
</dbReference>
<reference evidence="2" key="2">
    <citation type="submission" date="2023-01" db="EMBL/GenBank/DDBJ databases">
        <authorList>
            <person name="Petersen C."/>
        </authorList>
    </citation>
    <scope>NUCLEOTIDE SEQUENCE</scope>
    <source>
        <strain evidence="2">IBT 17514</strain>
    </source>
</reference>
<dbReference type="Proteomes" id="UP001215712">
    <property type="component" value="Unassembled WGS sequence"/>
</dbReference>
<organism evidence="2 3">
    <name type="scientific">Penicillium malachiteum</name>
    <dbReference type="NCBI Taxonomy" id="1324776"/>
    <lineage>
        <taxon>Eukaryota</taxon>
        <taxon>Fungi</taxon>
        <taxon>Dikarya</taxon>
        <taxon>Ascomycota</taxon>
        <taxon>Pezizomycotina</taxon>
        <taxon>Eurotiomycetes</taxon>
        <taxon>Eurotiomycetidae</taxon>
        <taxon>Eurotiales</taxon>
        <taxon>Aspergillaceae</taxon>
        <taxon>Penicillium</taxon>
    </lineage>
</organism>
<comment type="caution">
    <text evidence="2">The sequence shown here is derived from an EMBL/GenBank/DDBJ whole genome shotgun (WGS) entry which is preliminary data.</text>
</comment>
<reference evidence="2" key="1">
    <citation type="journal article" date="2023" name="IMA Fungus">
        <title>Comparative genomic study of the Penicillium genus elucidates a diverse pangenome and 15 lateral gene transfer events.</title>
        <authorList>
            <person name="Petersen C."/>
            <person name="Sorensen T."/>
            <person name="Nielsen M.R."/>
            <person name="Sondergaard T.E."/>
            <person name="Sorensen J.L."/>
            <person name="Fitzpatrick D.A."/>
            <person name="Frisvad J.C."/>
            <person name="Nielsen K.L."/>
        </authorList>
    </citation>
    <scope>NUCLEOTIDE SEQUENCE</scope>
    <source>
        <strain evidence="2">IBT 17514</strain>
    </source>
</reference>
<proteinExistence type="predicted"/>
<name>A0AAD6HLI8_9EURO</name>
<dbReference type="GO" id="GO:0005524">
    <property type="term" value="F:ATP binding"/>
    <property type="evidence" value="ECO:0007669"/>
    <property type="project" value="InterPro"/>
</dbReference>
<evidence type="ECO:0000259" key="1">
    <source>
        <dbReference type="PROSITE" id="PS50011"/>
    </source>
</evidence>
<dbReference type="PROSITE" id="PS50011">
    <property type="entry name" value="PROTEIN_KINASE_DOM"/>
    <property type="match status" value="1"/>
</dbReference>
<accession>A0AAD6HLI8</accession>
<dbReference type="EMBL" id="JAQJAN010000008">
    <property type="protein sequence ID" value="KAJ5724760.1"/>
    <property type="molecule type" value="Genomic_DNA"/>
</dbReference>
<dbReference type="SUPFAM" id="SSF69322">
    <property type="entry name" value="Tricorn protease domain 2"/>
    <property type="match status" value="1"/>
</dbReference>
<dbReference type="PANTHER" id="PTHR24359">
    <property type="entry name" value="SERINE/THREONINE-PROTEIN KINASE SBK1"/>
    <property type="match status" value="1"/>
</dbReference>
<gene>
    <name evidence="2" type="ORF">N7493_006488</name>
</gene>
<dbReference type="Gene3D" id="1.10.510.10">
    <property type="entry name" value="Transferase(Phosphotransferase) domain 1"/>
    <property type="match status" value="1"/>
</dbReference>
<feature type="domain" description="Protein kinase" evidence="1">
    <location>
        <begin position="167"/>
        <end position="503"/>
    </location>
</feature>
<dbReference type="AlphaFoldDB" id="A0AAD6HLI8"/>
<dbReference type="SUPFAM" id="SSF56112">
    <property type="entry name" value="Protein kinase-like (PK-like)"/>
    <property type="match status" value="1"/>
</dbReference>
<keyword evidence="3" id="KW-1185">Reference proteome</keyword>
<dbReference type="Pfam" id="PF00069">
    <property type="entry name" value="Pkinase"/>
    <property type="match status" value="1"/>
</dbReference>
<evidence type="ECO:0000313" key="2">
    <source>
        <dbReference type="EMBL" id="KAJ5724760.1"/>
    </source>
</evidence>